<evidence type="ECO:0000313" key="1">
    <source>
        <dbReference type="EMBL" id="MSU07666.1"/>
    </source>
</evidence>
<dbReference type="InterPro" id="IPR015122">
    <property type="entry name" value="Tn916-Xis"/>
</dbReference>
<dbReference type="EMBL" id="VUNR01000002">
    <property type="protein sequence ID" value="MSU07666.1"/>
    <property type="molecule type" value="Genomic_DNA"/>
</dbReference>
<dbReference type="InterPro" id="IPR038148">
    <property type="entry name" value="Tn1545/Tn916_Xis"/>
</dbReference>
<reference evidence="1 2" key="1">
    <citation type="submission" date="2019-08" db="EMBL/GenBank/DDBJ databases">
        <title>In-depth cultivation of the pig gut microbiome towards novel bacterial diversity and tailored functional studies.</title>
        <authorList>
            <person name="Wylensek D."/>
            <person name="Hitch T.C.A."/>
            <person name="Clavel T."/>
        </authorList>
    </citation>
    <scope>NUCLEOTIDE SEQUENCE [LARGE SCALE GENOMIC DNA]</scope>
    <source>
        <strain evidence="1 2">WCA-693-APC-5D-A</strain>
    </source>
</reference>
<evidence type="ECO:0000313" key="2">
    <source>
        <dbReference type="Proteomes" id="UP000433181"/>
    </source>
</evidence>
<dbReference type="Proteomes" id="UP000433181">
    <property type="component" value="Unassembled WGS sequence"/>
</dbReference>
<name>A0A6I2UFW6_9FIRM</name>
<dbReference type="GeneID" id="96777575"/>
<dbReference type="Gene3D" id="3.90.105.50">
    <property type="match status" value="1"/>
</dbReference>
<dbReference type="AlphaFoldDB" id="A0A6I2UFW6"/>
<dbReference type="Pfam" id="PF09035">
    <property type="entry name" value="Tn916-Xis"/>
    <property type="match status" value="1"/>
</dbReference>
<keyword evidence="2" id="KW-1185">Reference proteome</keyword>
<dbReference type="RefSeq" id="WP_154405422.1">
    <property type="nucleotide sequence ID" value="NZ_JBGVKK010000069.1"/>
</dbReference>
<accession>A0A6I2UFW6</accession>
<sequence length="66" mass="7497">MKVTISPENKYCLTINEAASYFNIGIKRLVHLLNSQEGADILLMAGTKRLVKREKMEKFLDKTLAV</sequence>
<gene>
    <name evidence="1" type="ORF">FYJ84_01465</name>
</gene>
<protein>
    <submittedName>
        <fullName evidence="1">Transposase</fullName>
    </submittedName>
</protein>
<proteinExistence type="predicted"/>
<organism evidence="1 2">
    <name type="scientific">Anaerovibrio slackiae</name>
    <dbReference type="NCBI Taxonomy" id="2652309"/>
    <lineage>
        <taxon>Bacteria</taxon>
        <taxon>Bacillati</taxon>
        <taxon>Bacillota</taxon>
        <taxon>Negativicutes</taxon>
        <taxon>Selenomonadales</taxon>
        <taxon>Selenomonadaceae</taxon>
        <taxon>Anaerovibrio</taxon>
    </lineage>
</organism>
<comment type="caution">
    <text evidence="1">The sequence shown here is derived from an EMBL/GenBank/DDBJ whole genome shotgun (WGS) entry which is preliminary data.</text>
</comment>